<dbReference type="PANTHER" id="PTHR43899">
    <property type="entry name" value="RH59310P"/>
    <property type="match status" value="1"/>
</dbReference>
<comment type="similarity">
    <text evidence="1">Belongs to the short-chain dehydrogenases/reductases (SDR) family.</text>
</comment>
<dbReference type="InterPro" id="IPR051019">
    <property type="entry name" value="VLCFA-Steroid_DH"/>
</dbReference>
<dbReference type="EMBL" id="JAUTXY010000004">
    <property type="protein sequence ID" value="MEE2058277.1"/>
    <property type="molecule type" value="Genomic_DNA"/>
</dbReference>
<evidence type="ECO:0000256" key="1">
    <source>
        <dbReference type="ARBA" id="ARBA00006484"/>
    </source>
</evidence>
<comment type="caution">
    <text evidence="3">The sequence shown here is derived from an EMBL/GenBank/DDBJ whole genome shotgun (WGS) entry which is preliminary data.</text>
</comment>
<dbReference type="Pfam" id="PF00106">
    <property type="entry name" value="adh_short"/>
    <property type="match status" value="1"/>
</dbReference>
<evidence type="ECO:0000256" key="2">
    <source>
        <dbReference type="ARBA" id="ARBA00023002"/>
    </source>
</evidence>
<protein>
    <submittedName>
        <fullName evidence="3">SDR family NAD(P)-dependent oxidoreductase</fullName>
    </submittedName>
</protein>
<organism evidence="3 4">
    <name type="scientific">Rhodococcus artemisiae</name>
    <dbReference type="NCBI Taxonomy" id="714159"/>
    <lineage>
        <taxon>Bacteria</taxon>
        <taxon>Bacillati</taxon>
        <taxon>Actinomycetota</taxon>
        <taxon>Actinomycetes</taxon>
        <taxon>Mycobacteriales</taxon>
        <taxon>Nocardiaceae</taxon>
        <taxon>Rhodococcus</taxon>
    </lineage>
</organism>
<dbReference type="InterPro" id="IPR036291">
    <property type="entry name" value="NAD(P)-bd_dom_sf"/>
</dbReference>
<dbReference type="Gene3D" id="3.40.50.720">
    <property type="entry name" value="NAD(P)-binding Rossmann-like Domain"/>
    <property type="match status" value="1"/>
</dbReference>
<evidence type="ECO:0000313" key="3">
    <source>
        <dbReference type="EMBL" id="MEE2058277.1"/>
    </source>
</evidence>
<sequence length="277" mass="29337">MASTDGEFARRYGSWGLVVGASEGVGEAFAHALAERGVDVVLLSRRKRNLDVLAETIRERHGVKTKVLAVDLSESDAVAHIVEGTAGLEIGIVLYGAGADSSPAPFLSRSVESALAMVQRNCVTSMALAHHFGAAMVERGRGGIILVTSGSGLRGCSNMAAYSASKAFDLVMGESLWAEFNPEGVDVLSLVLSRTDTPALRRLMLEMGQIESLDTPVPGATSPEDTVARALENLDKGPTCLVGEQLQQSEQYFSTLTRNEAVRVMAEATRSLNTAAK</sequence>
<keyword evidence="4" id="KW-1185">Reference proteome</keyword>
<dbReference type="Proteomes" id="UP001336020">
    <property type="component" value="Unassembled WGS sequence"/>
</dbReference>
<accession>A0ABU7L9Q0</accession>
<dbReference type="RefSeq" id="WP_330133497.1">
    <property type="nucleotide sequence ID" value="NZ_JAUTXY010000004.1"/>
</dbReference>
<keyword evidence="2" id="KW-0560">Oxidoreductase</keyword>
<dbReference type="SUPFAM" id="SSF51735">
    <property type="entry name" value="NAD(P)-binding Rossmann-fold domains"/>
    <property type="match status" value="1"/>
</dbReference>
<evidence type="ECO:0000313" key="4">
    <source>
        <dbReference type="Proteomes" id="UP001336020"/>
    </source>
</evidence>
<dbReference type="PRINTS" id="PR00081">
    <property type="entry name" value="GDHRDH"/>
</dbReference>
<name>A0ABU7L9Q0_9NOCA</name>
<dbReference type="PANTHER" id="PTHR43899:SF13">
    <property type="entry name" value="RH59310P"/>
    <property type="match status" value="1"/>
</dbReference>
<dbReference type="InterPro" id="IPR002347">
    <property type="entry name" value="SDR_fam"/>
</dbReference>
<reference evidence="3 4" key="1">
    <citation type="submission" date="2023-07" db="EMBL/GenBank/DDBJ databases">
        <authorList>
            <person name="Girao M."/>
            <person name="Carvalho M.F."/>
        </authorList>
    </citation>
    <scope>NUCLEOTIDE SEQUENCE [LARGE SCALE GENOMIC DNA]</scope>
    <source>
        <strain evidence="3 4">YIM65754</strain>
    </source>
</reference>
<gene>
    <name evidence="3" type="ORF">Q7514_12165</name>
</gene>
<proteinExistence type="inferred from homology"/>